<dbReference type="AlphaFoldDB" id="A0A2N8PVZ9"/>
<reference evidence="6" key="2">
    <citation type="submission" date="2023-03" db="EMBL/GenBank/DDBJ databases">
        <authorList>
            <person name="Shen W."/>
            <person name="Cai J."/>
        </authorList>
    </citation>
    <scope>NUCLEOTIDE SEQUENCE</scope>
    <source>
        <strain evidence="6">P33-2</strain>
    </source>
</reference>
<gene>
    <name evidence="7" type="ORF">AUF17_06985</name>
    <name evidence="6" type="ORF">P7D43_09580</name>
</gene>
<dbReference type="SUPFAM" id="SSF46785">
    <property type="entry name" value="Winged helix' DNA-binding domain"/>
    <property type="match status" value="1"/>
</dbReference>
<evidence type="ECO:0000256" key="1">
    <source>
        <dbReference type="ARBA" id="ARBA00023015"/>
    </source>
</evidence>
<dbReference type="SUPFAM" id="SSF51206">
    <property type="entry name" value="cAMP-binding domain-like"/>
    <property type="match status" value="1"/>
</dbReference>
<comment type="caution">
    <text evidence="7">The sequence shown here is derived from an EMBL/GenBank/DDBJ whole genome shotgun (WGS) entry which is preliminary data.</text>
</comment>
<feature type="domain" description="Cyclic nucleotide-binding" evidence="4">
    <location>
        <begin position="9"/>
        <end position="104"/>
    </location>
</feature>
<reference evidence="7 8" key="1">
    <citation type="submission" date="2017-10" db="EMBL/GenBank/DDBJ databases">
        <title>FDA dAtabase for Regulatory Grade micrObial Sequences (FDA-ARGOS): Supporting development and validation of Infectious Disease Dx tests.</title>
        <authorList>
            <person name="Campos J."/>
            <person name="Goldberg B."/>
            <person name="Tallon L.J."/>
            <person name="Sadzewicz L."/>
            <person name="Sengamalay N."/>
            <person name="Ott S."/>
            <person name="Godinez A."/>
            <person name="Nagaraj S."/>
            <person name="Vyas G."/>
            <person name="Aluvathingal J."/>
            <person name="Nadendla S."/>
            <person name="Geyer C."/>
            <person name="Nandy P."/>
            <person name="Hobson J."/>
            <person name="Sichtig H."/>
        </authorList>
    </citation>
    <scope>NUCLEOTIDE SEQUENCE [LARGE SCALE GENOMIC DNA]</scope>
    <source>
        <strain evidence="7 8">FDAARGOS_185</strain>
    </source>
</reference>
<dbReference type="EMBL" id="PDXQ01000001">
    <property type="protein sequence ID" value="TRZ33839.1"/>
    <property type="molecule type" value="Genomic_DNA"/>
</dbReference>
<dbReference type="Pfam" id="PF00027">
    <property type="entry name" value="cNMP_binding"/>
    <property type="match status" value="1"/>
</dbReference>
<dbReference type="SMART" id="SM00100">
    <property type="entry name" value="cNMP"/>
    <property type="match status" value="1"/>
</dbReference>
<dbReference type="InterPro" id="IPR014710">
    <property type="entry name" value="RmlC-like_jellyroll"/>
</dbReference>
<dbReference type="CDD" id="cd00038">
    <property type="entry name" value="CAP_ED"/>
    <property type="match status" value="1"/>
</dbReference>
<dbReference type="InterPro" id="IPR036390">
    <property type="entry name" value="WH_DNA-bd_sf"/>
</dbReference>
<evidence type="ECO:0000313" key="7">
    <source>
        <dbReference type="EMBL" id="TRZ33839.1"/>
    </source>
</evidence>
<name>A0A2N8PVZ9_ENTAV</name>
<evidence type="ECO:0000256" key="2">
    <source>
        <dbReference type="ARBA" id="ARBA00023125"/>
    </source>
</evidence>
<dbReference type="RefSeq" id="WP_048720499.1">
    <property type="nucleotide sequence ID" value="NZ_CABGUH010000005.1"/>
</dbReference>
<dbReference type="PROSITE" id="PS51063">
    <property type="entry name" value="HTH_CRP_2"/>
    <property type="match status" value="1"/>
</dbReference>
<feature type="domain" description="HTH crp-type" evidence="5">
    <location>
        <begin position="144"/>
        <end position="207"/>
    </location>
</feature>
<evidence type="ECO:0000259" key="5">
    <source>
        <dbReference type="PROSITE" id="PS51063"/>
    </source>
</evidence>
<keyword evidence="2" id="KW-0238">DNA-binding</keyword>
<dbReference type="InterPro" id="IPR000595">
    <property type="entry name" value="cNMP-bd_dom"/>
</dbReference>
<dbReference type="GO" id="GO:0006355">
    <property type="term" value="P:regulation of DNA-templated transcription"/>
    <property type="evidence" value="ECO:0007669"/>
    <property type="project" value="InterPro"/>
</dbReference>
<evidence type="ECO:0000313" key="8">
    <source>
        <dbReference type="Proteomes" id="UP000316316"/>
    </source>
</evidence>
<dbReference type="Proteomes" id="UP001260773">
    <property type="component" value="Unassembled WGS sequence"/>
</dbReference>
<evidence type="ECO:0000313" key="6">
    <source>
        <dbReference type="EMBL" id="MDT2402623.1"/>
    </source>
</evidence>
<evidence type="ECO:0000256" key="3">
    <source>
        <dbReference type="ARBA" id="ARBA00023163"/>
    </source>
</evidence>
<organism evidence="7 8">
    <name type="scientific">Enterococcus avium</name>
    <name type="common">Streptococcus avium</name>
    <dbReference type="NCBI Taxonomy" id="33945"/>
    <lineage>
        <taxon>Bacteria</taxon>
        <taxon>Bacillati</taxon>
        <taxon>Bacillota</taxon>
        <taxon>Bacilli</taxon>
        <taxon>Lactobacillales</taxon>
        <taxon>Enterococcaceae</taxon>
        <taxon>Enterococcus</taxon>
    </lineage>
</organism>
<protein>
    <submittedName>
        <fullName evidence="6">Cyclic nucleotide-binding domain-containing protein</fullName>
    </submittedName>
</protein>
<dbReference type="GeneID" id="69568238"/>
<evidence type="ECO:0000259" key="4">
    <source>
        <dbReference type="PROSITE" id="PS50042"/>
    </source>
</evidence>
<dbReference type="PROSITE" id="PS50042">
    <property type="entry name" value="CNMP_BINDING_3"/>
    <property type="match status" value="1"/>
</dbReference>
<sequence length="223" mass="25224">METGLEKYHLDLLDKYGLLDHQSVCRVQQFDSGETIFAQGVEYKYIMIVVSGKAKVCTSASSGKDLVLAYYLSSGLIGDVELMSDTTYATASVITLSAFECIIVPFQDNQDSMFKNLTFMTTLAKGLSENLISSSHNYTSNALYSGEQRLCTYILQGAYKNYFFDNLTDVAATIGISYRHLLRLLNKLCDDAILKREKRRFQILDKEQLVQRSSEAEYFTKNH</sequence>
<keyword evidence="1" id="KW-0805">Transcription regulation</keyword>
<dbReference type="EMBL" id="JARPWH010000027">
    <property type="protein sequence ID" value="MDT2402623.1"/>
    <property type="molecule type" value="Genomic_DNA"/>
</dbReference>
<dbReference type="InterPro" id="IPR018490">
    <property type="entry name" value="cNMP-bd_dom_sf"/>
</dbReference>
<dbReference type="GO" id="GO:0003677">
    <property type="term" value="F:DNA binding"/>
    <property type="evidence" value="ECO:0007669"/>
    <property type="project" value="UniProtKB-KW"/>
</dbReference>
<dbReference type="Gene3D" id="2.60.120.10">
    <property type="entry name" value="Jelly Rolls"/>
    <property type="match status" value="1"/>
</dbReference>
<dbReference type="Proteomes" id="UP000316316">
    <property type="component" value="Unassembled WGS sequence"/>
</dbReference>
<keyword evidence="3" id="KW-0804">Transcription</keyword>
<proteinExistence type="predicted"/>
<dbReference type="InterPro" id="IPR012318">
    <property type="entry name" value="HTH_CRP"/>
</dbReference>
<accession>A0A2N8PVZ9</accession>